<dbReference type="PRINTS" id="PR00455">
    <property type="entry name" value="HTHTETR"/>
</dbReference>
<gene>
    <name evidence="4" type="ORF">SAMN04487960_103374</name>
</gene>
<dbReference type="Gene3D" id="1.10.357.10">
    <property type="entry name" value="Tetracycline Repressor, domain 2"/>
    <property type="match status" value="1"/>
</dbReference>
<reference evidence="4 5" key="1">
    <citation type="submission" date="2016-10" db="EMBL/GenBank/DDBJ databases">
        <authorList>
            <person name="de Groot N.N."/>
        </authorList>
    </citation>
    <scope>NUCLEOTIDE SEQUENCE [LARGE SCALE GENOMIC DNA]</scope>
    <source>
        <strain evidence="4 5">CGMCC 1.7059</strain>
    </source>
</reference>
<protein>
    <submittedName>
        <fullName evidence="4">Transcriptional regulator, TetR family</fullName>
    </submittedName>
</protein>
<evidence type="ECO:0000259" key="3">
    <source>
        <dbReference type="PROSITE" id="PS50977"/>
    </source>
</evidence>
<feature type="domain" description="HTH tetR-type" evidence="3">
    <location>
        <begin position="5"/>
        <end position="65"/>
    </location>
</feature>
<sequence length="210" mass="24230">MAKKIKTKDRILTTSLALFNTVGEPNVTTLLISDELDISPGNLYYHFKSKGDIVTVLFDGYEAEVGELLAVPEDVSISLEQISFFLHILFETVARYRFLYQDLVNVLSRYDSLQTRFRRILNRKRQAFRIMCNSLNRQGIAQFSESELDALCEQLTLTTCYWSSFDSLAKLNDRDSTDPGRGVYQMLHLLLPYLSAEEREEVMLLSQDYL</sequence>
<organism evidence="4 5">
    <name type="scientific">Marinobacter mobilis</name>
    <dbReference type="NCBI Taxonomy" id="488533"/>
    <lineage>
        <taxon>Bacteria</taxon>
        <taxon>Pseudomonadati</taxon>
        <taxon>Pseudomonadota</taxon>
        <taxon>Gammaproteobacteria</taxon>
        <taxon>Pseudomonadales</taxon>
        <taxon>Marinobacteraceae</taxon>
        <taxon>Marinobacter</taxon>
    </lineage>
</organism>
<dbReference type="Pfam" id="PF00440">
    <property type="entry name" value="TetR_N"/>
    <property type="match status" value="1"/>
</dbReference>
<dbReference type="InterPro" id="IPR001647">
    <property type="entry name" value="HTH_TetR"/>
</dbReference>
<dbReference type="InterPro" id="IPR025722">
    <property type="entry name" value="TetR"/>
</dbReference>
<dbReference type="STRING" id="488533.SAMN04487960_103374"/>
<dbReference type="PANTHER" id="PTHR43479:SF12">
    <property type="entry name" value="TRANSCRIPTIONAL REGULATORY PROTEIN"/>
    <property type="match status" value="1"/>
</dbReference>
<dbReference type="AlphaFoldDB" id="A0A1H2V8X8"/>
<accession>A0A1H2V8X8</accession>
<evidence type="ECO:0000313" key="5">
    <source>
        <dbReference type="Proteomes" id="UP000199675"/>
    </source>
</evidence>
<dbReference type="OrthoDB" id="8770705at2"/>
<evidence type="ECO:0000256" key="1">
    <source>
        <dbReference type="ARBA" id="ARBA00023125"/>
    </source>
</evidence>
<feature type="DNA-binding region" description="H-T-H motif" evidence="2">
    <location>
        <begin position="28"/>
        <end position="47"/>
    </location>
</feature>
<keyword evidence="5" id="KW-1185">Reference proteome</keyword>
<dbReference type="Proteomes" id="UP000199675">
    <property type="component" value="Unassembled WGS sequence"/>
</dbReference>
<keyword evidence="1 2" id="KW-0238">DNA-binding</keyword>
<evidence type="ECO:0000313" key="4">
    <source>
        <dbReference type="EMBL" id="SDW64772.1"/>
    </source>
</evidence>
<dbReference type="EMBL" id="FNNE01000003">
    <property type="protein sequence ID" value="SDW64772.1"/>
    <property type="molecule type" value="Genomic_DNA"/>
</dbReference>
<dbReference type="Pfam" id="PF13972">
    <property type="entry name" value="TetR"/>
    <property type="match status" value="1"/>
</dbReference>
<dbReference type="InterPro" id="IPR009057">
    <property type="entry name" value="Homeodomain-like_sf"/>
</dbReference>
<dbReference type="PANTHER" id="PTHR43479">
    <property type="entry name" value="ACREF/ENVCD OPERON REPRESSOR-RELATED"/>
    <property type="match status" value="1"/>
</dbReference>
<name>A0A1H2V8X8_9GAMM</name>
<dbReference type="RefSeq" id="WP_091812180.1">
    <property type="nucleotide sequence ID" value="NZ_FNNE01000003.1"/>
</dbReference>
<dbReference type="GO" id="GO:0003677">
    <property type="term" value="F:DNA binding"/>
    <property type="evidence" value="ECO:0007669"/>
    <property type="project" value="UniProtKB-UniRule"/>
</dbReference>
<dbReference type="PROSITE" id="PS50977">
    <property type="entry name" value="HTH_TETR_2"/>
    <property type="match status" value="1"/>
</dbReference>
<proteinExistence type="predicted"/>
<evidence type="ECO:0000256" key="2">
    <source>
        <dbReference type="PROSITE-ProRule" id="PRU00335"/>
    </source>
</evidence>
<dbReference type="SUPFAM" id="SSF46689">
    <property type="entry name" value="Homeodomain-like"/>
    <property type="match status" value="1"/>
</dbReference>
<dbReference type="InterPro" id="IPR050624">
    <property type="entry name" value="HTH-type_Tx_Regulator"/>
</dbReference>